<dbReference type="GO" id="GO:0000139">
    <property type="term" value="C:Golgi membrane"/>
    <property type="evidence" value="ECO:0007669"/>
    <property type="project" value="TreeGrafter"/>
</dbReference>
<organism evidence="1 2">
    <name type="scientific">Scylla paramamosain</name>
    <name type="common">Mud crab</name>
    <dbReference type="NCBI Taxonomy" id="85552"/>
    <lineage>
        <taxon>Eukaryota</taxon>
        <taxon>Metazoa</taxon>
        <taxon>Ecdysozoa</taxon>
        <taxon>Arthropoda</taxon>
        <taxon>Crustacea</taxon>
        <taxon>Multicrustacea</taxon>
        <taxon>Malacostraca</taxon>
        <taxon>Eumalacostraca</taxon>
        <taxon>Eucarida</taxon>
        <taxon>Decapoda</taxon>
        <taxon>Pleocyemata</taxon>
        <taxon>Brachyura</taxon>
        <taxon>Eubrachyura</taxon>
        <taxon>Portunoidea</taxon>
        <taxon>Portunidae</taxon>
        <taxon>Portuninae</taxon>
        <taxon>Scylla</taxon>
    </lineage>
</organism>
<dbReference type="PANTHER" id="PTHR46396:SF2">
    <property type="entry name" value="ILEI_PANDER DOMAIN-CONTAINING PROTEIN"/>
    <property type="match status" value="1"/>
</dbReference>
<dbReference type="AlphaFoldDB" id="A0AAW0TQM5"/>
<name>A0AAW0TQM5_SCYPA</name>
<dbReference type="InterPro" id="IPR052463">
    <property type="entry name" value="O-linked_mannose_GnT"/>
</dbReference>
<keyword evidence="2" id="KW-1185">Reference proteome</keyword>
<reference evidence="1 2" key="1">
    <citation type="submission" date="2023-03" db="EMBL/GenBank/DDBJ databases">
        <title>High-quality genome of Scylla paramamosain provides insights in environmental adaptation.</title>
        <authorList>
            <person name="Zhang L."/>
        </authorList>
    </citation>
    <scope>NUCLEOTIDE SEQUENCE [LARGE SCALE GENOMIC DNA]</scope>
    <source>
        <strain evidence="1">LZ_2023a</strain>
        <tissue evidence="1">Muscle</tissue>
    </source>
</reference>
<dbReference type="GO" id="GO:0047223">
    <property type="term" value="F:beta-1,3-galactosyl-O-glycosyl-glycoprotein beta-1,3-N-acetylglucosaminyltransferase activity"/>
    <property type="evidence" value="ECO:0007669"/>
    <property type="project" value="TreeGrafter"/>
</dbReference>
<accession>A0AAW0TQM5</accession>
<comment type="caution">
    <text evidence="1">The sequence shown here is derived from an EMBL/GenBank/DDBJ whole genome shotgun (WGS) entry which is preliminary data.</text>
</comment>
<gene>
    <name evidence="1" type="ORF">O3P69_012899</name>
</gene>
<evidence type="ECO:0000313" key="2">
    <source>
        <dbReference type="Proteomes" id="UP001487740"/>
    </source>
</evidence>
<sequence length="464" mass="52732">MHDRDCIITNVCVAAATLATYRSLESIRTTTVDSGLHLIATVADPSQPVLDLLHQHSFQVHHYTAGPKSWLSRMLPQLPLAENLQRVARKLKIKIPERVCRKDMISREVKLLHTYANGLKIIVSRPTLDDMAKNKRKIMYIDNPYNPMHRRAVLNGGGGGGGECDEVEQLKEAMEYVMQIYPGLKYLLLLETGLSLSPDFVSPLSLPRHPGNASRLHRVDHFVGGATLLPRRLLEEIVQEFVVYEDGMRGGGGGGGEETRRTSMEWLTEWLSWWGRRYRRGCAVPDEPRVCSLHHTPAPNTHPCSARPTHALAATVDISRLLHYKYSQDVYWDISAAVPLGGSEINCTKPDFFPRVMNESIYIIYFKMENYDDDFTFHHIMKCFGVDLPRAVGYFEGVFQFMFRGKRMLLLGIPYSRFSPSIKNHNALIVADIPKRFVHGQTNYLRNRHVAFSFNTVLVMQGKV</sequence>
<evidence type="ECO:0000313" key="1">
    <source>
        <dbReference type="EMBL" id="KAK8389984.1"/>
    </source>
</evidence>
<dbReference type="Proteomes" id="UP001487740">
    <property type="component" value="Unassembled WGS sequence"/>
</dbReference>
<dbReference type="EMBL" id="JARAKH010000026">
    <property type="protein sequence ID" value="KAK8389984.1"/>
    <property type="molecule type" value="Genomic_DNA"/>
</dbReference>
<dbReference type="PANTHER" id="PTHR46396">
    <property type="entry name" value="PROTEIN O-LINKED-MANNOSE BETA-1,2-N-ACETYLGLUCOSAMINYLTRANSFERASE 1"/>
    <property type="match status" value="1"/>
</dbReference>
<proteinExistence type="predicted"/>
<protein>
    <submittedName>
        <fullName evidence="1">Uncharacterized protein</fullName>
    </submittedName>
</protein>
<dbReference type="GO" id="GO:0016266">
    <property type="term" value="P:protein O-linked glycosylation via N-acetyl-galactosamine"/>
    <property type="evidence" value="ECO:0007669"/>
    <property type="project" value="TreeGrafter"/>
</dbReference>